<protein>
    <submittedName>
        <fullName evidence="1">DUF866-domain-containing protein</fullName>
    </submittedName>
</protein>
<evidence type="ECO:0000313" key="1">
    <source>
        <dbReference type="EMBL" id="KAF9646119.1"/>
    </source>
</evidence>
<organism evidence="1 2">
    <name type="scientific">Thelephora ganbajun</name>
    <name type="common">Ganba fungus</name>
    <dbReference type="NCBI Taxonomy" id="370292"/>
    <lineage>
        <taxon>Eukaryota</taxon>
        <taxon>Fungi</taxon>
        <taxon>Dikarya</taxon>
        <taxon>Basidiomycota</taxon>
        <taxon>Agaricomycotina</taxon>
        <taxon>Agaricomycetes</taxon>
        <taxon>Thelephorales</taxon>
        <taxon>Thelephoraceae</taxon>
        <taxon>Thelephora</taxon>
    </lineage>
</organism>
<evidence type="ECO:0000313" key="2">
    <source>
        <dbReference type="Proteomes" id="UP000886501"/>
    </source>
</evidence>
<name>A0ACB6Z8R9_THEGA</name>
<accession>A0ACB6Z8R9</accession>
<proteinExistence type="predicted"/>
<comment type="caution">
    <text evidence="1">The sequence shown here is derived from an EMBL/GenBank/DDBJ whole genome shotgun (WGS) entry which is preliminary data.</text>
</comment>
<keyword evidence="2" id="KW-1185">Reference proteome</keyword>
<reference evidence="1" key="1">
    <citation type="submission" date="2019-10" db="EMBL/GenBank/DDBJ databases">
        <authorList>
            <consortium name="DOE Joint Genome Institute"/>
            <person name="Kuo A."/>
            <person name="Miyauchi S."/>
            <person name="Kiss E."/>
            <person name="Drula E."/>
            <person name="Kohler A."/>
            <person name="Sanchez-Garcia M."/>
            <person name="Andreopoulos B."/>
            <person name="Barry K.W."/>
            <person name="Bonito G."/>
            <person name="Buee M."/>
            <person name="Carver A."/>
            <person name="Chen C."/>
            <person name="Cichocki N."/>
            <person name="Clum A."/>
            <person name="Culley D."/>
            <person name="Crous P.W."/>
            <person name="Fauchery L."/>
            <person name="Girlanda M."/>
            <person name="Hayes R."/>
            <person name="Keri Z."/>
            <person name="Labutti K."/>
            <person name="Lipzen A."/>
            <person name="Lombard V."/>
            <person name="Magnuson J."/>
            <person name="Maillard F."/>
            <person name="Morin E."/>
            <person name="Murat C."/>
            <person name="Nolan M."/>
            <person name="Ohm R."/>
            <person name="Pangilinan J."/>
            <person name="Pereira M."/>
            <person name="Perotto S."/>
            <person name="Peter M."/>
            <person name="Riley R."/>
            <person name="Sitrit Y."/>
            <person name="Stielow B."/>
            <person name="Szollosi G."/>
            <person name="Zifcakova L."/>
            <person name="Stursova M."/>
            <person name="Spatafora J.W."/>
            <person name="Tedersoo L."/>
            <person name="Vaario L.-M."/>
            <person name="Yamada A."/>
            <person name="Yan M."/>
            <person name="Wang P."/>
            <person name="Xu J."/>
            <person name="Bruns T."/>
            <person name="Baldrian P."/>
            <person name="Vilgalys R."/>
            <person name="Henrissat B."/>
            <person name="Grigoriev I.V."/>
            <person name="Hibbett D."/>
            <person name="Nagy L.G."/>
            <person name="Martin F.M."/>
        </authorList>
    </citation>
    <scope>NUCLEOTIDE SEQUENCE</scope>
    <source>
        <strain evidence="1">P2</strain>
    </source>
</reference>
<gene>
    <name evidence="1" type="ORF">BDM02DRAFT_3189113</name>
</gene>
<sequence>MVRLTLKIKAELENVTDLQPTDDFEYFFKVKCTQCNETHKKTISINRHEKYEVAGGKGGMANFVWKCGLCKREASARFEPSFPTQPYSEENEQLAPFVTLDCRNLEFVGFDPKGTWKCVGVKSGTVFDDVDLSEGEWSDYDEKSALPVGVSNVEGEWSRA</sequence>
<reference evidence="1" key="2">
    <citation type="journal article" date="2020" name="Nat. Commun.">
        <title>Large-scale genome sequencing of mycorrhizal fungi provides insights into the early evolution of symbiotic traits.</title>
        <authorList>
            <person name="Miyauchi S."/>
            <person name="Kiss E."/>
            <person name="Kuo A."/>
            <person name="Drula E."/>
            <person name="Kohler A."/>
            <person name="Sanchez-Garcia M."/>
            <person name="Morin E."/>
            <person name="Andreopoulos B."/>
            <person name="Barry K.W."/>
            <person name="Bonito G."/>
            <person name="Buee M."/>
            <person name="Carver A."/>
            <person name="Chen C."/>
            <person name="Cichocki N."/>
            <person name="Clum A."/>
            <person name="Culley D."/>
            <person name="Crous P.W."/>
            <person name="Fauchery L."/>
            <person name="Girlanda M."/>
            <person name="Hayes R.D."/>
            <person name="Keri Z."/>
            <person name="LaButti K."/>
            <person name="Lipzen A."/>
            <person name="Lombard V."/>
            <person name="Magnuson J."/>
            <person name="Maillard F."/>
            <person name="Murat C."/>
            <person name="Nolan M."/>
            <person name="Ohm R.A."/>
            <person name="Pangilinan J."/>
            <person name="Pereira M.F."/>
            <person name="Perotto S."/>
            <person name="Peter M."/>
            <person name="Pfister S."/>
            <person name="Riley R."/>
            <person name="Sitrit Y."/>
            <person name="Stielow J.B."/>
            <person name="Szollosi G."/>
            <person name="Zifcakova L."/>
            <person name="Stursova M."/>
            <person name="Spatafora J.W."/>
            <person name="Tedersoo L."/>
            <person name="Vaario L.M."/>
            <person name="Yamada A."/>
            <person name="Yan M."/>
            <person name="Wang P."/>
            <person name="Xu J."/>
            <person name="Bruns T."/>
            <person name="Baldrian P."/>
            <person name="Vilgalys R."/>
            <person name="Dunand C."/>
            <person name="Henrissat B."/>
            <person name="Grigoriev I.V."/>
            <person name="Hibbett D."/>
            <person name="Nagy L.G."/>
            <person name="Martin F.M."/>
        </authorList>
    </citation>
    <scope>NUCLEOTIDE SEQUENCE</scope>
    <source>
        <strain evidence="1">P2</strain>
    </source>
</reference>
<dbReference type="EMBL" id="MU118067">
    <property type="protein sequence ID" value="KAF9646119.1"/>
    <property type="molecule type" value="Genomic_DNA"/>
</dbReference>
<dbReference type="Proteomes" id="UP000886501">
    <property type="component" value="Unassembled WGS sequence"/>
</dbReference>